<keyword evidence="4" id="KW-1185">Reference proteome</keyword>
<protein>
    <submittedName>
        <fullName evidence="3">Phenylacetate--CoA ligase</fullName>
    </submittedName>
</protein>
<reference evidence="3 4" key="1">
    <citation type="journal article" date="2019" name="Int. J. Syst. Evol. Microbiol.">
        <title>The Global Catalogue of Microorganisms (GCM) 10K type strain sequencing project: providing services to taxonomists for standard genome sequencing and annotation.</title>
        <authorList>
            <consortium name="The Broad Institute Genomics Platform"/>
            <consortium name="The Broad Institute Genome Sequencing Center for Infectious Disease"/>
            <person name="Wu L."/>
            <person name="Ma J."/>
        </authorList>
    </citation>
    <scope>NUCLEOTIDE SEQUENCE [LARGE SCALE GENOMIC DNA]</scope>
    <source>
        <strain evidence="3 4">JCM 16009</strain>
    </source>
</reference>
<dbReference type="GO" id="GO:0016874">
    <property type="term" value="F:ligase activity"/>
    <property type="evidence" value="ECO:0007669"/>
    <property type="project" value="UniProtKB-KW"/>
</dbReference>
<evidence type="ECO:0000256" key="1">
    <source>
        <dbReference type="SAM" id="MobiDB-lite"/>
    </source>
</evidence>
<dbReference type="PANTHER" id="PTHR43845">
    <property type="entry name" value="BLR5969 PROTEIN"/>
    <property type="match status" value="1"/>
</dbReference>
<feature type="region of interest" description="Disordered" evidence="1">
    <location>
        <begin position="1"/>
        <end position="36"/>
    </location>
</feature>
<organism evidence="3 4">
    <name type="scientific">Pseudonocardia ailaonensis</name>
    <dbReference type="NCBI Taxonomy" id="367279"/>
    <lineage>
        <taxon>Bacteria</taxon>
        <taxon>Bacillati</taxon>
        <taxon>Actinomycetota</taxon>
        <taxon>Actinomycetes</taxon>
        <taxon>Pseudonocardiales</taxon>
        <taxon>Pseudonocardiaceae</taxon>
        <taxon>Pseudonocardia</taxon>
    </lineage>
</organism>
<accession>A0ABN2NLR9</accession>
<feature type="compositionally biased region" description="Basic and acidic residues" evidence="1">
    <location>
        <begin position="11"/>
        <end position="36"/>
    </location>
</feature>
<evidence type="ECO:0000259" key="2">
    <source>
        <dbReference type="Pfam" id="PF14535"/>
    </source>
</evidence>
<dbReference type="SUPFAM" id="SSF56801">
    <property type="entry name" value="Acetyl-CoA synthetase-like"/>
    <property type="match status" value="1"/>
</dbReference>
<gene>
    <name evidence="3" type="ORF">GCM10009836_64960</name>
</gene>
<proteinExistence type="predicted"/>
<name>A0ABN2NLR9_9PSEU</name>
<sequence length="463" mass="51137">MTSLLPSRRRSREDRLSRFPRYRDEERETMPPAQRDRVILERVQAQLQRAYHELPFYRRHYDAHGFHPDQVRTLADFTEKVPVITKKMLVADQAEHPPFGSYLGIERRDLARVHGSSGTSGKPTMYGVSMKDWKRAGEASALGLWCAGFRPDDLVQITFPFSLFFGGWGNVQAFELLGAGAFPPGSMVPTERQVELLDELSIDALVGTPSYLTHMARRSAELGRDPRDSAVGLLLVGGEPGGSLPEVRATLSELWGGADVIDGAAGSCSEMYPFLTNIGCLEDPDGGVHLFQDENYTEIVAKDDPNVGVPPGTAGGTVATHLWRESQPMIRFWIGDEGVLTDDGCRCGRTYPKLPRGVFGRLDDMLVIRGANVYPSAIEAAVRSVDGASGEFRVIVERRGTLDELTVEVEPDVDVPAGSRETLRTDLERALAHAVTVRVPVTIVDPGTHETQTFKARRVIDRR</sequence>
<dbReference type="InterPro" id="IPR045851">
    <property type="entry name" value="AMP-bd_C_sf"/>
</dbReference>
<dbReference type="Pfam" id="PF14535">
    <property type="entry name" value="AMP-binding_C_2"/>
    <property type="match status" value="1"/>
</dbReference>
<dbReference type="Gene3D" id="3.30.300.30">
    <property type="match status" value="1"/>
</dbReference>
<dbReference type="RefSeq" id="WP_344426051.1">
    <property type="nucleotide sequence ID" value="NZ_BAAAQK010000028.1"/>
</dbReference>
<dbReference type="InterPro" id="IPR042099">
    <property type="entry name" value="ANL_N_sf"/>
</dbReference>
<dbReference type="Proteomes" id="UP001500449">
    <property type="component" value="Unassembled WGS sequence"/>
</dbReference>
<feature type="domain" description="AMP-dependent ligase C-terminal" evidence="2">
    <location>
        <begin position="370"/>
        <end position="463"/>
    </location>
</feature>
<keyword evidence="3" id="KW-0436">Ligase</keyword>
<dbReference type="PANTHER" id="PTHR43845:SF1">
    <property type="entry name" value="BLR5969 PROTEIN"/>
    <property type="match status" value="1"/>
</dbReference>
<evidence type="ECO:0000313" key="4">
    <source>
        <dbReference type="Proteomes" id="UP001500449"/>
    </source>
</evidence>
<comment type="caution">
    <text evidence="3">The sequence shown here is derived from an EMBL/GenBank/DDBJ whole genome shotgun (WGS) entry which is preliminary data.</text>
</comment>
<dbReference type="Gene3D" id="3.40.50.12780">
    <property type="entry name" value="N-terminal domain of ligase-like"/>
    <property type="match status" value="1"/>
</dbReference>
<dbReference type="EMBL" id="BAAAQK010000028">
    <property type="protein sequence ID" value="GAA1874816.1"/>
    <property type="molecule type" value="Genomic_DNA"/>
</dbReference>
<evidence type="ECO:0000313" key="3">
    <source>
        <dbReference type="EMBL" id="GAA1874816.1"/>
    </source>
</evidence>
<dbReference type="InterPro" id="IPR028154">
    <property type="entry name" value="AMP-dep_Lig_C"/>
</dbReference>